<proteinExistence type="predicted"/>
<reference evidence="1 2" key="1">
    <citation type="submission" date="2017-07" db="EMBL/GenBank/DDBJ databases">
        <title>Amycolatopsis antarcticus sp. nov., isolated from the surface of an Antarcticus brown macroalga.</title>
        <authorList>
            <person name="Wang J."/>
            <person name="Leiva S."/>
            <person name="Huang J."/>
            <person name="Huang Y."/>
        </authorList>
    </citation>
    <scope>NUCLEOTIDE SEQUENCE [LARGE SCALE GENOMIC DNA]</scope>
    <source>
        <strain evidence="1 2">AU-G6</strain>
    </source>
</reference>
<keyword evidence="2" id="KW-1185">Reference proteome</keyword>
<evidence type="ECO:0000313" key="1">
    <source>
        <dbReference type="EMBL" id="OZM73190.1"/>
    </source>
</evidence>
<organism evidence="1 2">
    <name type="scientific">Amycolatopsis antarctica</name>
    <dbReference type="NCBI Taxonomy" id="1854586"/>
    <lineage>
        <taxon>Bacteria</taxon>
        <taxon>Bacillati</taxon>
        <taxon>Actinomycetota</taxon>
        <taxon>Actinomycetes</taxon>
        <taxon>Pseudonocardiales</taxon>
        <taxon>Pseudonocardiaceae</taxon>
        <taxon>Amycolatopsis</taxon>
    </lineage>
</organism>
<dbReference type="Proteomes" id="UP000242444">
    <property type="component" value="Unassembled WGS sequence"/>
</dbReference>
<evidence type="ECO:0000313" key="2">
    <source>
        <dbReference type="Proteomes" id="UP000242444"/>
    </source>
</evidence>
<name>A0A263D422_9PSEU</name>
<gene>
    <name evidence="1" type="ORF">CFN78_09950</name>
</gene>
<dbReference type="InParanoid" id="A0A263D422"/>
<dbReference type="AlphaFoldDB" id="A0A263D422"/>
<dbReference type="EMBL" id="NKYE01000005">
    <property type="protein sequence ID" value="OZM73190.1"/>
    <property type="molecule type" value="Genomic_DNA"/>
</dbReference>
<evidence type="ECO:0008006" key="3">
    <source>
        <dbReference type="Google" id="ProtNLM"/>
    </source>
</evidence>
<accession>A0A263D422</accession>
<dbReference type="RefSeq" id="WP_094862401.1">
    <property type="nucleotide sequence ID" value="NZ_NKYE01000005.1"/>
</dbReference>
<dbReference type="OrthoDB" id="3629109at2"/>
<sequence length="106" mass="10608">MSGFGARIDEIRQTGEAAARAADIVRGVNAGGAWPEGEAGIPGAKAVAKLEAVRHAWQRIQADSASALAEHADSVTSAAGLYASSDHAAREALSTKEAPSGGIAAV</sequence>
<protein>
    <recommendedName>
        <fullName evidence="3">ESX-1 secretion-associated protein</fullName>
    </recommendedName>
</protein>
<comment type="caution">
    <text evidence="1">The sequence shown here is derived from an EMBL/GenBank/DDBJ whole genome shotgun (WGS) entry which is preliminary data.</text>
</comment>